<keyword evidence="3" id="KW-0862">Zinc</keyword>
<keyword evidence="3" id="KW-0479">Metal-binding</keyword>
<dbReference type="GO" id="GO:0019853">
    <property type="term" value="P:L-ascorbic acid biosynthetic process"/>
    <property type="evidence" value="ECO:0007669"/>
    <property type="project" value="TreeGrafter"/>
</dbReference>
<feature type="domain" description="SMP-30/Gluconolactonase/LRE-like region" evidence="4">
    <location>
        <begin position="18"/>
        <end position="259"/>
    </location>
</feature>
<dbReference type="PANTHER" id="PTHR10907">
    <property type="entry name" value="REGUCALCIN"/>
    <property type="match status" value="1"/>
</dbReference>
<feature type="binding site" evidence="3">
    <location>
        <position position="105"/>
    </location>
    <ligand>
        <name>substrate</name>
    </ligand>
</feature>
<dbReference type="InterPro" id="IPR005511">
    <property type="entry name" value="SMP-30"/>
</dbReference>
<proteinExistence type="inferred from homology"/>
<sequence length="294" mass="31794">MSLPTWTASLAVDSRCELGEGPQWHAASQRLYWCDILDARLHWLEVASDATGHHELDHMVSLAAPLEDGGLLLVGEDRLSRVDPHSGTVETFCDFEADNPLTRSNDGRVDRHGSLWLSTMGKAVEPGAGSLYRLHRGELVKLRSGLTIPNALCFSPGGEFAWFTDTPTGVVMRWALDHQGWPVGDPAPWADFSALEGNPDGAVVDSEGHLWLALWGAGRVVRLDHDGRIVGEVCLPVSQPSCPAFGGNGLERLYITTAREGLPADQVAREPRAGGLFMATPGIRGLAEPPLRLT</sequence>
<dbReference type="AlphaFoldDB" id="A0A2N7TVZ4"/>
<evidence type="ECO:0000256" key="1">
    <source>
        <dbReference type="ARBA" id="ARBA00008853"/>
    </source>
</evidence>
<dbReference type="GO" id="GO:0005509">
    <property type="term" value="F:calcium ion binding"/>
    <property type="evidence" value="ECO:0007669"/>
    <property type="project" value="TreeGrafter"/>
</dbReference>
<reference evidence="5 6" key="1">
    <citation type="submission" date="2018-01" db="EMBL/GenBank/DDBJ databases">
        <title>Halomonas endophytica sp. nov., isolated from storage liquid in the stems of Populus euphratica.</title>
        <authorList>
            <person name="Chen C."/>
        </authorList>
    </citation>
    <scope>NUCLEOTIDE SEQUENCE [LARGE SCALE GENOMIC DNA]</scope>
    <source>
        <strain evidence="5 6">DSM 26881</strain>
    </source>
</reference>
<dbReference type="Proteomes" id="UP000235346">
    <property type="component" value="Unassembled WGS sequence"/>
</dbReference>
<evidence type="ECO:0000313" key="5">
    <source>
        <dbReference type="EMBL" id="PMR72362.1"/>
    </source>
</evidence>
<feature type="binding site" evidence="3">
    <location>
        <position position="20"/>
    </location>
    <ligand>
        <name>a divalent metal cation</name>
        <dbReference type="ChEBI" id="CHEBI:60240"/>
    </ligand>
</feature>
<dbReference type="SUPFAM" id="SSF63829">
    <property type="entry name" value="Calcium-dependent phosphotriesterase"/>
    <property type="match status" value="1"/>
</dbReference>
<comment type="similarity">
    <text evidence="1">Belongs to the SMP-30/CGR1 family.</text>
</comment>
<dbReference type="PANTHER" id="PTHR10907:SF47">
    <property type="entry name" value="REGUCALCIN"/>
    <property type="match status" value="1"/>
</dbReference>
<dbReference type="InterPro" id="IPR013658">
    <property type="entry name" value="SGL"/>
</dbReference>
<evidence type="ECO:0000256" key="2">
    <source>
        <dbReference type="PIRSR" id="PIRSR605511-1"/>
    </source>
</evidence>
<feature type="active site" description="Proton donor/acceptor" evidence="2">
    <location>
        <position position="200"/>
    </location>
</feature>
<protein>
    <submittedName>
        <fullName evidence="5">Gluconolaconase</fullName>
    </submittedName>
</protein>
<gene>
    <name evidence="5" type="ORF">C1H66_00345</name>
</gene>
<comment type="cofactor">
    <cofactor evidence="3">
        <name>Zn(2+)</name>
        <dbReference type="ChEBI" id="CHEBI:29105"/>
    </cofactor>
    <text evidence="3">Binds 1 divalent metal cation per subunit.</text>
</comment>
<accession>A0A2N7TVZ4</accession>
<evidence type="ECO:0000259" key="4">
    <source>
        <dbReference type="Pfam" id="PF08450"/>
    </source>
</evidence>
<dbReference type="GO" id="GO:0004341">
    <property type="term" value="F:gluconolactonase activity"/>
    <property type="evidence" value="ECO:0007669"/>
    <property type="project" value="TreeGrafter"/>
</dbReference>
<evidence type="ECO:0000256" key="3">
    <source>
        <dbReference type="PIRSR" id="PIRSR605511-2"/>
    </source>
</evidence>
<evidence type="ECO:0000313" key="6">
    <source>
        <dbReference type="Proteomes" id="UP000235346"/>
    </source>
</evidence>
<dbReference type="Pfam" id="PF08450">
    <property type="entry name" value="SGL"/>
    <property type="match status" value="1"/>
</dbReference>
<comment type="caution">
    <text evidence="5">The sequence shown here is derived from an EMBL/GenBank/DDBJ whole genome shotgun (WGS) entry which is preliminary data.</text>
</comment>
<feature type="binding site" evidence="3">
    <location>
        <position position="200"/>
    </location>
    <ligand>
        <name>a divalent metal cation</name>
        <dbReference type="ChEBI" id="CHEBI:60240"/>
    </ligand>
</feature>
<dbReference type="PRINTS" id="PR01790">
    <property type="entry name" value="SMP30FAMILY"/>
</dbReference>
<dbReference type="RefSeq" id="WP_102625938.1">
    <property type="nucleotide sequence ID" value="NZ_PDOH01000058.1"/>
</dbReference>
<feature type="binding site" evidence="3">
    <location>
        <position position="103"/>
    </location>
    <ligand>
        <name>substrate</name>
    </ligand>
</feature>
<dbReference type="OrthoDB" id="9775406at2"/>
<dbReference type="Gene3D" id="2.120.10.30">
    <property type="entry name" value="TolB, C-terminal domain"/>
    <property type="match status" value="1"/>
</dbReference>
<feature type="binding site" evidence="3">
    <location>
        <position position="150"/>
    </location>
    <ligand>
        <name>a divalent metal cation</name>
        <dbReference type="ChEBI" id="CHEBI:60240"/>
    </ligand>
</feature>
<keyword evidence="6" id="KW-1185">Reference proteome</keyword>
<dbReference type="InterPro" id="IPR011042">
    <property type="entry name" value="6-blade_b-propeller_TolB-like"/>
</dbReference>
<organism evidence="5 6">
    <name type="scientific">Halomonas heilongjiangensis</name>
    <dbReference type="NCBI Taxonomy" id="1387883"/>
    <lineage>
        <taxon>Bacteria</taxon>
        <taxon>Pseudomonadati</taxon>
        <taxon>Pseudomonadota</taxon>
        <taxon>Gammaproteobacteria</taxon>
        <taxon>Oceanospirillales</taxon>
        <taxon>Halomonadaceae</taxon>
        <taxon>Halomonas</taxon>
    </lineage>
</organism>
<name>A0A2N7TVZ4_9GAMM</name>
<dbReference type="EMBL" id="PNRE01000002">
    <property type="protein sequence ID" value="PMR72362.1"/>
    <property type="molecule type" value="Genomic_DNA"/>
</dbReference>